<feature type="region of interest" description="Disordered" evidence="1">
    <location>
        <begin position="1"/>
        <end position="32"/>
    </location>
</feature>
<dbReference type="EMBL" id="CAJNIZ010042699">
    <property type="protein sequence ID" value="CAE7632957.1"/>
    <property type="molecule type" value="Genomic_DNA"/>
</dbReference>
<evidence type="ECO:0000313" key="3">
    <source>
        <dbReference type="EMBL" id="CAE7632957.1"/>
    </source>
</evidence>
<keyword evidence="2" id="KW-1133">Transmembrane helix</keyword>
<dbReference type="Proteomes" id="UP000649617">
    <property type="component" value="Unassembled WGS sequence"/>
</dbReference>
<feature type="transmembrane region" description="Helical" evidence="2">
    <location>
        <begin position="243"/>
        <end position="263"/>
    </location>
</feature>
<organism evidence="3 4">
    <name type="scientific">Symbiodinium pilosum</name>
    <name type="common">Dinoflagellate</name>
    <dbReference type="NCBI Taxonomy" id="2952"/>
    <lineage>
        <taxon>Eukaryota</taxon>
        <taxon>Sar</taxon>
        <taxon>Alveolata</taxon>
        <taxon>Dinophyceae</taxon>
        <taxon>Suessiales</taxon>
        <taxon>Symbiodiniaceae</taxon>
        <taxon>Symbiodinium</taxon>
    </lineage>
</organism>
<evidence type="ECO:0000256" key="2">
    <source>
        <dbReference type="SAM" id="Phobius"/>
    </source>
</evidence>
<keyword evidence="2" id="KW-0812">Transmembrane</keyword>
<sequence length="267" mass="30034">APAESPQETVSRQVSLGSASVTSKESPGTLADQKEELNLRRFENAVWRLKQKDKRTCEDSCEDCLRKAAAAIGKELEFRGPSTKSKSRQEVSQYLPEPLGGPTISRKRRSLDNRAVSFPNPPGGVLDVLRLENAMWRHWAQEKRAWQPWYSALPEEGQKASQQIGSQIDFPQVRQLLHKQDLFNMRSLAIHLAQRGFEAGCVEATQSTEIPSTPRSITSTQMDFQEMINILEEDDKKEWRVAAVPWACTLGCAVILASAFRFGHRAK</sequence>
<evidence type="ECO:0000256" key="1">
    <source>
        <dbReference type="SAM" id="MobiDB-lite"/>
    </source>
</evidence>
<dbReference type="AlphaFoldDB" id="A0A812VMS5"/>
<feature type="compositionally biased region" description="Polar residues" evidence="1">
    <location>
        <begin position="1"/>
        <end position="26"/>
    </location>
</feature>
<accession>A0A812VMS5</accession>
<name>A0A812VMS5_SYMPI</name>
<proteinExistence type="predicted"/>
<reference evidence="3" key="1">
    <citation type="submission" date="2021-02" db="EMBL/GenBank/DDBJ databases">
        <authorList>
            <person name="Dougan E. K."/>
            <person name="Rhodes N."/>
            <person name="Thang M."/>
            <person name="Chan C."/>
        </authorList>
    </citation>
    <scope>NUCLEOTIDE SEQUENCE</scope>
</reference>
<protein>
    <submittedName>
        <fullName evidence="3">Uncharacterized protein</fullName>
    </submittedName>
</protein>
<keyword evidence="4" id="KW-1185">Reference proteome</keyword>
<gene>
    <name evidence="3" type="ORF">SPIL2461_LOCUS16637</name>
</gene>
<evidence type="ECO:0000313" key="4">
    <source>
        <dbReference type="Proteomes" id="UP000649617"/>
    </source>
</evidence>
<feature type="non-terminal residue" evidence="3">
    <location>
        <position position="267"/>
    </location>
</feature>
<comment type="caution">
    <text evidence="3">The sequence shown here is derived from an EMBL/GenBank/DDBJ whole genome shotgun (WGS) entry which is preliminary data.</text>
</comment>
<keyword evidence="2" id="KW-0472">Membrane</keyword>
<feature type="region of interest" description="Disordered" evidence="1">
    <location>
        <begin position="80"/>
        <end position="106"/>
    </location>
</feature>